<dbReference type="InterPro" id="IPR009721">
    <property type="entry name" value="O-acyltransferase_WSD1_C"/>
</dbReference>
<dbReference type="PANTHER" id="PTHR31650">
    <property type="entry name" value="O-ACYLTRANSFERASE (WSD1-LIKE) FAMILY PROTEIN"/>
    <property type="match status" value="1"/>
</dbReference>
<organism evidence="2">
    <name type="scientific">Fibrocapsa japonica</name>
    <dbReference type="NCBI Taxonomy" id="94617"/>
    <lineage>
        <taxon>Eukaryota</taxon>
        <taxon>Sar</taxon>
        <taxon>Stramenopiles</taxon>
        <taxon>Ochrophyta</taxon>
        <taxon>Raphidophyceae</taxon>
        <taxon>Chattonellales</taxon>
        <taxon>Chattonellaceae</taxon>
        <taxon>Fibrocapsa</taxon>
    </lineage>
</organism>
<dbReference type="AlphaFoldDB" id="A0A7S2UZ07"/>
<protein>
    <recommendedName>
        <fullName evidence="1">O-acyltransferase WSD1 C-terminal domain-containing protein</fullName>
    </recommendedName>
</protein>
<dbReference type="GO" id="GO:0005886">
    <property type="term" value="C:plasma membrane"/>
    <property type="evidence" value="ECO:0007669"/>
    <property type="project" value="TreeGrafter"/>
</dbReference>
<sequence>MSCCAGAMSRMEPVLMKERIMSHSQTEAGKRGEPEPVQALTNISPPEMVKTTFAMSMRPSVPQGVIDNKFALVTIPLPTGIMSPEDRLRILSKQAYAIKKSSEMFGSCGSFRLLSNIGRQKFKEELQKAGDKHTAVYSNLLGPRDPLKIGGKQVVAFVGFTASLFNTTVHWSVQSFYGKMSIGLYIDYDVSNDPARFLNAFLAEFTNLESV</sequence>
<evidence type="ECO:0000313" key="2">
    <source>
        <dbReference type="EMBL" id="CAD9863857.1"/>
    </source>
</evidence>
<evidence type="ECO:0000259" key="1">
    <source>
        <dbReference type="Pfam" id="PF06974"/>
    </source>
</evidence>
<feature type="domain" description="O-acyltransferase WSD1 C-terminal" evidence="1">
    <location>
        <begin position="68"/>
        <end position="208"/>
    </location>
</feature>
<dbReference type="GO" id="GO:0019432">
    <property type="term" value="P:triglyceride biosynthetic process"/>
    <property type="evidence" value="ECO:0007669"/>
    <property type="project" value="TreeGrafter"/>
</dbReference>
<dbReference type="Pfam" id="PF06974">
    <property type="entry name" value="WS_DGAT_C"/>
    <property type="match status" value="1"/>
</dbReference>
<name>A0A7S2UZ07_9STRA</name>
<dbReference type="EMBL" id="HBHR01012575">
    <property type="protein sequence ID" value="CAD9863857.1"/>
    <property type="molecule type" value="Transcribed_RNA"/>
</dbReference>
<dbReference type="GO" id="GO:0008374">
    <property type="term" value="F:O-acyltransferase activity"/>
    <property type="evidence" value="ECO:0007669"/>
    <property type="project" value="InterPro"/>
</dbReference>
<dbReference type="PANTHER" id="PTHR31650:SF1">
    <property type="entry name" value="WAX ESTER SYNTHASE_DIACYLGLYCEROL ACYLTRANSFERASE 4-RELATED"/>
    <property type="match status" value="1"/>
</dbReference>
<gene>
    <name evidence="2" type="ORF">FJAP1339_LOCUS6129</name>
</gene>
<accession>A0A7S2UZ07</accession>
<reference evidence="2" key="1">
    <citation type="submission" date="2021-01" db="EMBL/GenBank/DDBJ databases">
        <authorList>
            <person name="Corre E."/>
            <person name="Pelletier E."/>
            <person name="Niang G."/>
            <person name="Scheremetjew M."/>
            <person name="Finn R."/>
            <person name="Kale V."/>
            <person name="Holt S."/>
            <person name="Cochrane G."/>
            <person name="Meng A."/>
            <person name="Brown T."/>
            <person name="Cohen L."/>
        </authorList>
    </citation>
    <scope>NUCLEOTIDE SEQUENCE</scope>
    <source>
        <strain evidence="2">CCMP1661</strain>
    </source>
</reference>
<proteinExistence type="predicted"/>
<dbReference type="InterPro" id="IPR045034">
    <property type="entry name" value="O-acyltransferase_WSD1-like"/>
</dbReference>